<organism evidence="6 7">
    <name type="scientific">Poseidonibacter parvus</name>
    <dbReference type="NCBI Taxonomy" id="1850254"/>
    <lineage>
        <taxon>Bacteria</taxon>
        <taxon>Pseudomonadati</taxon>
        <taxon>Campylobacterota</taxon>
        <taxon>Epsilonproteobacteria</taxon>
        <taxon>Campylobacterales</taxon>
        <taxon>Arcobacteraceae</taxon>
        <taxon>Poseidonibacter</taxon>
    </lineage>
</organism>
<protein>
    <submittedName>
        <fullName evidence="6">Aminotransferase</fullName>
    </submittedName>
</protein>
<evidence type="ECO:0000256" key="2">
    <source>
        <dbReference type="ARBA" id="ARBA00037999"/>
    </source>
</evidence>
<dbReference type="SUPFAM" id="SSF53383">
    <property type="entry name" value="PLP-dependent transferases"/>
    <property type="match status" value="1"/>
</dbReference>
<keyword evidence="6" id="KW-0032">Aminotransferase</keyword>
<evidence type="ECO:0000256" key="5">
    <source>
        <dbReference type="RuleBase" id="RU004508"/>
    </source>
</evidence>
<feature type="active site" description="Proton acceptor" evidence="3">
    <location>
        <position position="189"/>
    </location>
</feature>
<dbReference type="OrthoDB" id="9766188at2"/>
<accession>A0A1P8KNM5</accession>
<dbReference type="GO" id="GO:0000271">
    <property type="term" value="P:polysaccharide biosynthetic process"/>
    <property type="evidence" value="ECO:0007669"/>
    <property type="project" value="TreeGrafter"/>
</dbReference>
<dbReference type="Gene3D" id="3.40.640.10">
    <property type="entry name" value="Type I PLP-dependent aspartate aminotransferase-like (Major domain)"/>
    <property type="match status" value="1"/>
</dbReference>
<proteinExistence type="inferred from homology"/>
<dbReference type="Proteomes" id="UP000186074">
    <property type="component" value="Chromosome"/>
</dbReference>
<feature type="modified residue" description="N6-(pyridoxal phosphate)lysine" evidence="4">
    <location>
        <position position="189"/>
    </location>
</feature>
<gene>
    <name evidence="6" type="ORF">LPB137_09860</name>
</gene>
<dbReference type="InterPro" id="IPR015421">
    <property type="entry name" value="PyrdxlP-dep_Trfase_major"/>
</dbReference>
<evidence type="ECO:0000313" key="7">
    <source>
        <dbReference type="Proteomes" id="UP000186074"/>
    </source>
</evidence>
<name>A0A1P8KNM5_9BACT</name>
<dbReference type="InterPro" id="IPR015422">
    <property type="entry name" value="PyrdxlP-dep_Trfase_small"/>
</dbReference>
<dbReference type="STRING" id="1850254.LPB137_09860"/>
<dbReference type="GO" id="GO:0030170">
    <property type="term" value="F:pyridoxal phosphate binding"/>
    <property type="evidence" value="ECO:0007669"/>
    <property type="project" value="UniProtKB-ARBA"/>
</dbReference>
<dbReference type="AlphaFoldDB" id="A0A1P8KNM5"/>
<keyword evidence="7" id="KW-1185">Reference proteome</keyword>
<evidence type="ECO:0000256" key="4">
    <source>
        <dbReference type="PIRSR" id="PIRSR000390-2"/>
    </source>
</evidence>
<keyword evidence="6" id="KW-0808">Transferase</keyword>
<dbReference type="GO" id="GO:0008483">
    <property type="term" value="F:transaminase activity"/>
    <property type="evidence" value="ECO:0007669"/>
    <property type="project" value="UniProtKB-KW"/>
</dbReference>
<dbReference type="InterPro" id="IPR000653">
    <property type="entry name" value="DegT/StrS_aminotransferase"/>
</dbReference>
<dbReference type="InterPro" id="IPR015424">
    <property type="entry name" value="PyrdxlP-dep_Trfase"/>
</dbReference>
<evidence type="ECO:0000256" key="1">
    <source>
        <dbReference type="ARBA" id="ARBA00022898"/>
    </source>
</evidence>
<dbReference type="RefSeq" id="WP_076087559.1">
    <property type="nucleotide sequence ID" value="NZ_CP019070.1"/>
</dbReference>
<dbReference type="Pfam" id="PF01041">
    <property type="entry name" value="DegT_DnrJ_EryC1"/>
    <property type="match status" value="1"/>
</dbReference>
<sequence>MIPFLDLKGINAQYREELITACTKVIDSGWYIQGTECNEFEKEFAQYCGTKYAIGVANGLDALILILRAYKELGIIKDGDEVIVPSNTYIASILAISQNNLVPVLVEPDINTYLIDSSKIEGKITSKTKAIMPVHLYGQTCQMDNINAIAKKYNLKVIEDSAQSHGAYYKDKRCGNLGDASGFSFYPGKNLGALGDGGVVTTNDEELANAIKALGNYGSYKKYENLYKGVNSRLDEIQAAMLRIKLRYLDKEIEKRREIANYYLENIKNDNLILPTVREENNHVWHLFVIRTNKRDELQKYLLDNEIQTLIHYPLAPHKQEAYKEWKSVKCPISEKIHNEVLSLPIGGVQSLKQTIKIVNILNEF</sequence>
<dbReference type="Gene3D" id="3.90.1150.10">
    <property type="entry name" value="Aspartate Aminotransferase, domain 1"/>
    <property type="match status" value="1"/>
</dbReference>
<dbReference type="CDD" id="cd00616">
    <property type="entry name" value="AHBA_syn"/>
    <property type="match status" value="1"/>
</dbReference>
<dbReference type="PANTHER" id="PTHR30244">
    <property type="entry name" value="TRANSAMINASE"/>
    <property type="match status" value="1"/>
</dbReference>
<dbReference type="FunFam" id="3.40.640.10:FF:000089">
    <property type="entry name" value="Aminotransferase, DegT/DnrJ/EryC1/StrS family"/>
    <property type="match status" value="1"/>
</dbReference>
<evidence type="ECO:0000256" key="3">
    <source>
        <dbReference type="PIRSR" id="PIRSR000390-1"/>
    </source>
</evidence>
<comment type="similarity">
    <text evidence="2 5">Belongs to the DegT/DnrJ/EryC1 family.</text>
</comment>
<keyword evidence="1 4" id="KW-0663">Pyridoxal phosphate</keyword>
<dbReference type="EMBL" id="CP019070">
    <property type="protein sequence ID" value="APW66138.1"/>
    <property type="molecule type" value="Genomic_DNA"/>
</dbReference>
<dbReference type="PANTHER" id="PTHR30244:SF36">
    <property type="entry name" value="3-OXO-GLUCOSE-6-PHOSPHATE:GLUTAMATE AMINOTRANSFERASE"/>
    <property type="match status" value="1"/>
</dbReference>
<evidence type="ECO:0000313" key="6">
    <source>
        <dbReference type="EMBL" id="APW66138.1"/>
    </source>
</evidence>
<dbReference type="KEGG" id="alp:LPB137_09860"/>
<reference evidence="6 7" key="1">
    <citation type="submission" date="2017-01" db="EMBL/GenBank/DDBJ databases">
        <title>Genome sequencing of Arcobacter sp. LPB0137.</title>
        <authorList>
            <person name="Lee G.-W."/>
            <person name="Yi H."/>
        </authorList>
    </citation>
    <scope>NUCLEOTIDE SEQUENCE [LARGE SCALE GENOMIC DNA]</scope>
    <source>
        <strain evidence="6 7">LPB0137</strain>
    </source>
</reference>
<dbReference type="PIRSF" id="PIRSF000390">
    <property type="entry name" value="PLP_StrS"/>
    <property type="match status" value="1"/>
</dbReference>